<proteinExistence type="predicted"/>
<evidence type="ECO:0000313" key="1">
    <source>
        <dbReference type="EMBL" id="MFD1720157.1"/>
    </source>
</evidence>
<keyword evidence="2" id="KW-1185">Reference proteome</keyword>
<sequence length="45" mass="4678">MRVTRQQALFSGLLTVLMLATGALLMPTEHSPDTGAVAPAAVSRP</sequence>
<organism evidence="1 2">
    <name type="scientific">Amnibacterium endophyticum</name>
    <dbReference type="NCBI Taxonomy" id="2109337"/>
    <lineage>
        <taxon>Bacteria</taxon>
        <taxon>Bacillati</taxon>
        <taxon>Actinomycetota</taxon>
        <taxon>Actinomycetes</taxon>
        <taxon>Micrococcales</taxon>
        <taxon>Microbacteriaceae</taxon>
        <taxon>Amnibacterium</taxon>
    </lineage>
</organism>
<evidence type="ECO:0000313" key="2">
    <source>
        <dbReference type="Proteomes" id="UP001597347"/>
    </source>
</evidence>
<name>A0ABW4LAZ0_9MICO</name>
<accession>A0ABW4LAZ0</accession>
<dbReference type="Proteomes" id="UP001597347">
    <property type="component" value="Unassembled WGS sequence"/>
</dbReference>
<dbReference type="EMBL" id="JBHUEA010000001">
    <property type="protein sequence ID" value="MFD1720157.1"/>
    <property type="molecule type" value="Genomic_DNA"/>
</dbReference>
<protein>
    <submittedName>
        <fullName evidence="1">Uncharacterized protein</fullName>
    </submittedName>
</protein>
<reference evidence="2" key="1">
    <citation type="journal article" date="2019" name="Int. J. Syst. Evol. Microbiol.">
        <title>The Global Catalogue of Microorganisms (GCM) 10K type strain sequencing project: providing services to taxonomists for standard genome sequencing and annotation.</title>
        <authorList>
            <consortium name="The Broad Institute Genomics Platform"/>
            <consortium name="The Broad Institute Genome Sequencing Center for Infectious Disease"/>
            <person name="Wu L."/>
            <person name="Ma J."/>
        </authorList>
    </citation>
    <scope>NUCLEOTIDE SEQUENCE [LARGE SCALE GENOMIC DNA]</scope>
    <source>
        <strain evidence="2">CGMCC 1.12471</strain>
    </source>
</reference>
<gene>
    <name evidence="1" type="ORF">ACFSBI_01220</name>
</gene>
<comment type="caution">
    <text evidence="1">The sequence shown here is derived from an EMBL/GenBank/DDBJ whole genome shotgun (WGS) entry which is preliminary data.</text>
</comment>
<dbReference type="RefSeq" id="WP_377931364.1">
    <property type="nucleotide sequence ID" value="NZ_JBHUEA010000001.1"/>
</dbReference>